<feature type="signal peptide" evidence="1">
    <location>
        <begin position="1"/>
        <end position="19"/>
    </location>
</feature>
<dbReference type="OrthoDB" id="9806238at2"/>
<reference evidence="4" key="1">
    <citation type="submission" date="2015-07" db="EMBL/GenBank/DDBJ databases">
        <title>Draft genome sequence of a Pseudoalteromonas rubra strain, OCN096, isolated from Kaneohe Bay, Oahu, Hawaii.</title>
        <authorList>
            <person name="Beurmann S."/>
            <person name="Ushijima B."/>
            <person name="Belcaid M."/>
            <person name="Callahan S.M."/>
            <person name="Aeby G.S."/>
        </authorList>
    </citation>
    <scope>NUCLEOTIDE SEQUENCE [LARGE SCALE GENOMIC DNA]</scope>
    <source>
        <strain evidence="4">OCN096</strain>
    </source>
</reference>
<protein>
    <recommendedName>
        <fullName evidence="2">Choice-of-anchor A domain-containing protein</fullName>
    </recommendedName>
</protein>
<accession>A0A0L0EUK5</accession>
<dbReference type="EMBL" id="LFZX01000036">
    <property type="protein sequence ID" value="KNC68094.1"/>
    <property type="molecule type" value="Genomic_DNA"/>
</dbReference>
<dbReference type="InterPro" id="IPR015943">
    <property type="entry name" value="WD40/YVTN_repeat-like_dom_sf"/>
</dbReference>
<evidence type="ECO:0000313" key="4">
    <source>
        <dbReference type="Proteomes" id="UP000036850"/>
    </source>
</evidence>
<sequence>MKKKLFAGALVACAFSVSASSEHDLDKGYAALVFDDFYSTSGNALGAVFAGDDVSLNGYSIGYGHNSALNAHYLVAGGDIQYINGRQYVGHIIAGGQTDKVSEAVRLGLEAGAEVIANATTLPVDFADAQSDMLALSASLAELSQTGETLKQWGGLYLTGDNTSELQVFNLSGQDVQSSHTFDVSGIPDNATIVFNISGAGANFAPLNNKSYATLSNHRQRTIFNFPDATALNLAGLQTEGVILAPKADITAPYGTATMPVIANSFNGSMELRGGSFTGQLPDDSAVCKGGLYAINYYGDAERGYVHQIDLGTGQSDKVINLNNTASNIAAHDGKLYFIDQQSAKTRSSHIYSYDLSAQTQTLESVTDGYKVIRLAYDISGDVLKATSRTYAYDYDVATGEKRVLGKMKASNEDFKNGDIAYSADGNTLYVLTGTALYTADANLELTLIGKHGVNWASGLAISPEGTLYVSGRERNADAAIYEIAPQTAQATKLFHVPHRVNDLTWVKNFCN</sequence>
<dbReference type="SUPFAM" id="SSF63829">
    <property type="entry name" value="Calcium-dependent phosphotriesterase"/>
    <property type="match status" value="1"/>
</dbReference>
<comment type="caution">
    <text evidence="3">The sequence shown here is derived from an EMBL/GenBank/DDBJ whole genome shotgun (WGS) entry which is preliminary data.</text>
</comment>
<dbReference type="Pfam" id="PF20597">
    <property type="entry name" value="pAdhesive_15"/>
    <property type="match status" value="1"/>
</dbReference>
<dbReference type="AlphaFoldDB" id="A0A0L0EUK5"/>
<proteinExistence type="predicted"/>
<name>A0A0L0EUK5_9GAMM</name>
<evidence type="ECO:0000313" key="3">
    <source>
        <dbReference type="EMBL" id="KNC68094.1"/>
    </source>
</evidence>
<keyword evidence="1" id="KW-0732">Signal</keyword>
<evidence type="ECO:0000256" key="1">
    <source>
        <dbReference type="SAM" id="SignalP"/>
    </source>
</evidence>
<feature type="chain" id="PRO_5005538354" description="Choice-of-anchor A domain-containing protein" evidence="1">
    <location>
        <begin position="20"/>
        <end position="512"/>
    </location>
</feature>
<dbReference type="Gene3D" id="2.130.10.10">
    <property type="entry name" value="YVTN repeat-like/Quinoprotein amine dehydrogenase"/>
    <property type="match status" value="1"/>
</dbReference>
<feature type="domain" description="Choice-of-anchor A" evidence="2">
    <location>
        <begin position="27"/>
        <end position="272"/>
    </location>
</feature>
<evidence type="ECO:0000259" key="2">
    <source>
        <dbReference type="Pfam" id="PF20597"/>
    </source>
</evidence>
<dbReference type="InterPro" id="IPR026588">
    <property type="entry name" value="Choice_anch_A"/>
</dbReference>
<organism evidence="3 4">
    <name type="scientific">Pseudoalteromonas rubra</name>
    <dbReference type="NCBI Taxonomy" id="43658"/>
    <lineage>
        <taxon>Bacteria</taxon>
        <taxon>Pseudomonadati</taxon>
        <taxon>Pseudomonadota</taxon>
        <taxon>Gammaproteobacteria</taxon>
        <taxon>Alteromonadales</taxon>
        <taxon>Pseudoalteromonadaceae</taxon>
        <taxon>Pseudoalteromonas</taxon>
    </lineage>
</organism>
<dbReference type="NCBIfam" id="TIGR04215">
    <property type="entry name" value="choice_anch_A"/>
    <property type="match status" value="1"/>
</dbReference>
<gene>
    <name evidence="3" type="ORF">AC626_06875</name>
</gene>
<dbReference type="PATRIC" id="fig|43658.6.peg.5149"/>
<dbReference type="Proteomes" id="UP000036850">
    <property type="component" value="Unassembled WGS sequence"/>
</dbReference>